<sequence length="540" mass="58713">MLFELVLLTTGGVGLVSSQSTLMPKAVTATGLGHIGVDPVSLYPEESYHVLHAHTQYWDQGPTTTKWIGVNTELLTDLPYVTTVDNNPTVTTAPANIAASLIASPTDGAAVGDIAVTFSEKLSKVLNEIAAEVETTPCARRKRQVCEARASEFAHRVASELESGGRLSFVADNPTVLVTASDVAAIVKFVAGTRARTIVSLAVTAYMVSKSAQKVPSVFKLMKDMASAGGAGSDEDSCPPFELQCDGCKGNALGICVFPWAGCPCKKTEECPNPQVKCKDEKCQGDSDNFCTNEHKGCTCEPEEKGECPEEIDYWPECNDCNGDLEVFKCAEEYNGAKDCICLYFPQVGIKPLLDTLDLDLAQRLMPEPKPEPPKPEEPADHACNTPGNFWFTKGQGLTIVDEFCNSKSNDGGSWLRYRKSGTTDDMSNAVVSYYPVDNTDNTNVRIYAFIDESEDCKNRFPEGMHMNHQNCVDGLSFLVNKCQEGQDDQKFGGEGNIQCHYFNMTPVEKRSEAQVPEVPEEPHSVPSTCCDGFIDNSCC</sequence>
<evidence type="ECO:0000313" key="3">
    <source>
        <dbReference type="Proteomes" id="UP000799291"/>
    </source>
</evidence>
<dbReference type="EMBL" id="MU005572">
    <property type="protein sequence ID" value="KAF2689035.1"/>
    <property type="molecule type" value="Genomic_DNA"/>
</dbReference>
<reference evidence="2" key="1">
    <citation type="journal article" date="2020" name="Stud. Mycol.">
        <title>101 Dothideomycetes genomes: a test case for predicting lifestyles and emergence of pathogens.</title>
        <authorList>
            <person name="Haridas S."/>
            <person name="Albert R."/>
            <person name="Binder M."/>
            <person name="Bloem J."/>
            <person name="Labutti K."/>
            <person name="Salamov A."/>
            <person name="Andreopoulos B."/>
            <person name="Baker S."/>
            <person name="Barry K."/>
            <person name="Bills G."/>
            <person name="Bluhm B."/>
            <person name="Cannon C."/>
            <person name="Castanera R."/>
            <person name="Culley D."/>
            <person name="Daum C."/>
            <person name="Ezra D."/>
            <person name="Gonzalez J."/>
            <person name="Henrissat B."/>
            <person name="Kuo A."/>
            <person name="Liang C."/>
            <person name="Lipzen A."/>
            <person name="Lutzoni F."/>
            <person name="Magnuson J."/>
            <person name="Mondo S."/>
            <person name="Nolan M."/>
            <person name="Ohm R."/>
            <person name="Pangilinan J."/>
            <person name="Park H.-J."/>
            <person name="Ramirez L."/>
            <person name="Alfaro M."/>
            <person name="Sun H."/>
            <person name="Tritt A."/>
            <person name="Yoshinaga Y."/>
            <person name="Zwiers L.-H."/>
            <person name="Turgeon B."/>
            <person name="Goodwin S."/>
            <person name="Spatafora J."/>
            <person name="Crous P."/>
            <person name="Grigoriev I."/>
        </authorList>
    </citation>
    <scope>NUCLEOTIDE SEQUENCE</scope>
    <source>
        <strain evidence="2">CBS 122367</strain>
    </source>
</reference>
<dbReference type="Proteomes" id="UP000799291">
    <property type="component" value="Unassembled WGS sequence"/>
</dbReference>
<keyword evidence="1" id="KW-0732">Signal</keyword>
<evidence type="ECO:0000313" key="2">
    <source>
        <dbReference type="EMBL" id="KAF2689035.1"/>
    </source>
</evidence>
<accession>A0A6G1JFT3</accession>
<gene>
    <name evidence="2" type="ORF">K458DRAFT_427295</name>
</gene>
<protein>
    <submittedName>
        <fullName evidence="2">Uncharacterized protein</fullName>
    </submittedName>
</protein>
<feature type="chain" id="PRO_5026071086" evidence="1">
    <location>
        <begin position="19"/>
        <end position="540"/>
    </location>
</feature>
<evidence type="ECO:0000256" key="1">
    <source>
        <dbReference type="SAM" id="SignalP"/>
    </source>
</evidence>
<name>A0A6G1JFT3_9PLEO</name>
<dbReference type="AlphaFoldDB" id="A0A6G1JFT3"/>
<dbReference type="OrthoDB" id="5228334at2759"/>
<keyword evidence="3" id="KW-1185">Reference proteome</keyword>
<organism evidence="2 3">
    <name type="scientific">Lentithecium fluviatile CBS 122367</name>
    <dbReference type="NCBI Taxonomy" id="1168545"/>
    <lineage>
        <taxon>Eukaryota</taxon>
        <taxon>Fungi</taxon>
        <taxon>Dikarya</taxon>
        <taxon>Ascomycota</taxon>
        <taxon>Pezizomycotina</taxon>
        <taxon>Dothideomycetes</taxon>
        <taxon>Pleosporomycetidae</taxon>
        <taxon>Pleosporales</taxon>
        <taxon>Massarineae</taxon>
        <taxon>Lentitheciaceae</taxon>
        <taxon>Lentithecium</taxon>
    </lineage>
</organism>
<feature type="signal peptide" evidence="1">
    <location>
        <begin position="1"/>
        <end position="18"/>
    </location>
</feature>
<proteinExistence type="predicted"/>